<organism evidence="1 2">
    <name type="scientific">Trichonephila clavata</name>
    <name type="common">Joro spider</name>
    <name type="synonym">Nephila clavata</name>
    <dbReference type="NCBI Taxonomy" id="2740835"/>
    <lineage>
        <taxon>Eukaryota</taxon>
        <taxon>Metazoa</taxon>
        <taxon>Ecdysozoa</taxon>
        <taxon>Arthropoda</taxon>
        <taxon>Chelicerata</taxon>
        <taxon>Arachnida</taxon>
        <taxon>Araneae</taxon>
        <taxon>Araneomorphae</taxon>
        <taxon>Entelegynae</taxon>
        <taxon>Araneoidea</taxon>
        <taxon>Nephilidae</taxon>
        <taxon>Trichonephila</taxon>
    </lineage>
</organism>
<dbReference type="Proteomes" id="UP000887116">
    <property type="component" value="Unassembled WGS sequence"/>
</dbReference>
<accession>A0A8X6IY20</accession>
<name>A0A8X6IY20_TRICU</name>
<keyword evidence="2" id="KW-1185">Reference proteome</keyword>
<protein>
    <submittedName>
        <fullName evidence="1">Uncharacterized protein</fullName>
    </submittedName>
</protein>
<sequence>MFGYWKFNVWSTIKNIHIAAPSVFETLSFAVMQKNTMNEEVGKPQDKLTVSGDGTWKKKGFSSLFGASTLIGKYTGKV</sequence>
<evidence type="ECO:0000313" key="2">
    <source>
        <dbReference type="Proteomes" id="UP000887116"/>
    </source>
</evidence>
<evidence type="ECO:0000313" key="1">
    <source>
        <dbReference type="EMBL" id="GFR13320.1"/>
    </source>
</evidence>
<dbReference type="AlphaFoldDB" id="A0A8X6IY20"/>
<comment type="caution">
    <text evidence="1">The sequence shown here is derived from an EMBL/GenBank/DDBJ whole genome shotgun (WGS) entry which is preliminary data.</text>
</comment>
<proteinExistence type="predicted"/>
<dbReference type="OrthoDB" id="6427993at2759"/>
<dbReference type="EMBL" id="BMAO01017097">
    <property type="protein sequence ID" value="GFR13320.1"/>
    <property type="molecule type" value="Genomic_DNA"/>
</dbReference>
<gene>
    <name evidence="1" type="ORF">TNCT_78301</name>
</gene>
<reference evidence="1" key="1">
    <citation type="submission" date="2020-07" db="EMBL/GenBank/DDBJ databases">
        <title>Multicomponent nature underlies the extraordinary mechanical properties of spider dragline silk.</title>
        <authorList>
            <person name="Kono N."/>
            <person name="Nakamura H."/>
            <person name="Mori M."/>
            <person name="Yoshida Y."/>
            <person name="Ohtoshi R."/>
            <person name="Malay A.D."/>
            <person name="Moran D.A.P."/>
            <person name="Tomita M."/>
            <person name="Numata K."/>
            <person name="Arakawa K."/>
        </authorList>
    </citation>
    <scope>NUCLEOTIDE SEQUENCE</scope>
</reference>